<keyword evidence="2" id="KW-0456">Lyase</keyword>
<proteinExistence type="inferred from homology"/>
<dbReference type="SUPFAM" id="SSF48576">
    <property type="entry name" value="Terpenoid synthases"/>
    <property type="match status" value="1"/>
</dbReference>
<dbReference type="GO" id="GO:0046872">
    <property type="term" value="F:metal ion binding"/>
    <property type="evidence" value="ECO:0007669"/>
    <property type="project" value="UniProtKB-KW"/>
</dbReference>
<keyword evidence="4" id="KW-1185">Reference proteome</keyword>
<name>A0A443RUX5_9ACAR</name>
<dbReference type="Proteomes" id="UP000288716">
    <property type="component" value="Unassembled WGS sequence"/>
</dbReference>
<dbReference type="InterPro" id="IPR008949">
    <property type="entry name" value="Isoprenoid_synthase_dom_sf"/>
</dbReference>
<comment type="cofactor">
    <cofactor evidence="2">
        <name>Mg(2+)</name>
        <dbReference type="ChEBI" id="CHEBI:18420"/>
    </cofactor>
</comment>
<dbReference type="EC" id="4.2.3.-" evidence="2"/>
<gene>
    <name evidence="3" type="ORF">B4U80_12366</name>
</gene>
<protein>
    <recommendedName>
        <fullName evidence="2">Terpene synthase</fullName>
        <ecNumber evidence="2">4.2.3.-</ecNumber>
    </recommendedName>
</protein>
<dbReference type="GO" id="GO:0008299">
    <property type="term" value="P:isoprenoid biosynthetic process"/>
    <property type="evidence" value="ECO:0007669"/>
    <property type="project" value="UniProtKB-ARBA"/>
</dbReference>
<sequence>MWESKNRQLKVIPTIKSYKIFRPFTSAMFIIFDFYEMASDNILPTALKRNHLLQLMLLSASNYVSYINDIYSLRKEMKHDASHNLVSVIKNEKNVSWEEALDNTAAIIQEELNSFCEYEKILFEQSWIFDKRYKNSLKRYLVGVKTFMRANIDFSIRDSFRYNETLKINVNVD</sequence>
<comment type="caution">
    <text evidence="3">The sequence shown here is derived from an EMBL/GenBank/DDBJ whole genome shotgun (WGS) entry which is preliminary data.</text>
</comment>
<dbReference type="VEuPathDB" id="VectorBase:LDEU013000"/>
<dbReference type="InterPro" id="IPR034686">
    <property type="entry name" value="Terpene_cyclase-like_2"/>
</dbReference>
<evidence type="ECO:0000256" key="2">
    <source>
        <dbReference type="RuleBase" id="RU366034"/>
    </source>
</evidence>
<dbReference type="GO" id="GO:0010333">
    <property type="term" value="F:terpene synthase activity"/>
    <property type="evidence" value="ECO:0007669"/>
    <property type="project" value="InterPro"/>
</dbReference>
<keyword evidence="2" id="KW-0460">Magnesium</keyword>
<comment type="similarity">
    <text evidence="1 2">Belongs to the terpene synthase family.</text>
</comment>
<dbReference type="PANTHER" id="PTHR35201:SF4">
    <property type="entry name" value="BETA-PINACENE SYNTHASE-RELATED"/>
    <property type="match status" value="1"/>
</dbReference>
<reference evidence="3 4" key="1">
    <citation type="journal article" date="2018" name="Gigascience">
        <title>Genomes of trombidid mites reveal novel predicted allergens and laterally-transferred genes associated with secondary metabolism.</title>
        <authorList>
            <person name="Dong X."/>
            <person name="Chaisiri K."/>
            <person name="Xia D."/>
            <person name="Armstrong S.D."/>
            <person name="Fang Y."/>
            <person name="Donnelly M.J."/>
            <person name="Kadowaki T."/>
            <person name="McGarry J.W."/>
            <person name="Darby A.C."/>
            <person name="Makepeace B.L."/>
        </authorList>
    </citation>
    <scope>NUCLEOTIDE SEQUENCE [LARGE SCALE GENOMIC DNA]</scope>
    <source>
        <strain evidence="3">UoL-UT</strain>
    </source>
</reference>
<dbReference type="Pfam" id="PF19086">
    <property type="entry name" value="Terpene_syn_C_2"/>
    <property type="match status" value="1"/>
</dbReference>
<evidence type="ECO:0000313" key="3">
    <source>
        <dbReference type="EMBL" id="RWS19040.1"/>
    </source>
</evidence>
<accession>A0A443RUX5</accession>
<dbReference type="EMBL" id="NCKV01030942">
    <property type="protein sequence ID" value="RWS19040.1"/>
    <property type="molecule type" value="Genomic_DNA"/>
</dbReference>
<dbReference type="Gene3D" id="1.10.600.10">
    <property type="entry name" value="Farnesyl Diphosphate Synthase"/>
    <property type="match status" value="1"/>
</dbReference>
<organism evidence="3 4">
    <name type="scientific">Leptotrombidium deliense</name>
    <dbReference type="NCBI Taxonomy" id="299467"/>
    <lineage>
        <taxon>Eukaryota</taxon>
        <taxon>Metazoa</taxon>
        <taxon>Ecdysozoa</taxon>
        <taxon>Arthropoda</taxon>
        <taxon>Chelicerata</taxon>
        <taxon>Arachnida</taxon>
        <taxon>Acari</taxon>
        <taxon>Acariformes</taxon>
        <taxon>Trombidiformes</taxon>
        <taxon>Prostigmata</taxon>
        <taxon>Anystina</taxon>
        <taxon>Parasitengona</taxon>
        <taxon>Trombiculoidea</taxon>
        <taxon>Trombiculidae</taxon>
        <taxon>Leptotrombidium</taxon>
    </lineage>
</organism>
<dbReference type="AlphaFoldDB" id="A0A443RUX5"/>
<dbReference type="PANTHER" id="PTHR35201">
    <property type="entry name" value="TERPENE SYNTHASE"/>
    <property type="match status" value="1"/>
</dbReference>
<evidence type="ECO:0000313" key="4">
    <source>
        <dbReference type="Proteomes" id="UP000288716"/>
    </source>
</evidence>
<dbReference type="OrthoDB" id="2861623at2759"/>
<dbReference type="STRING" id="299467.A0A443RUX5"/>
<evidence type="ECO:0000256" key="1">
    <source>
        <dbReference type="ARBA" id="ARBA00006333"/>
    </source>
</evidence>
<keyword evidence="2" id="KW-0479">Metal-binding</keyword>